<evidence type="ECO:0000256" key="2">
    <source>
        <dbReference type="SAM" id="SignalP"/>
    </source>
</evidence>
<dbReference type="SMART" id="SM00079">
    <property type="entry name" value="PBPe"/>
    <property type="match status" value="1"/>
</dbReference>
<evidence type="ECO:0000259" key="4">
    <source>
        <dbReference type="SMART" id="SM00079"/>
    </source>
</evidence>
<dbReference type="SUPFAM" id="SSF53850">
    <property type="entry name" value="Periplasmic binding protein-like II"/>
    <property type="match status" value="1"/>
</dbReference>
<dbReference type="PANTHER" id="PTHR35936">
    <property type="entry name" value="MEMBRANE-BOUND LYTIC MUREIN TRANSGLYCOSYLASE F"/>
    <property type="match status" value="1"/>
</dbReference>
<name>A0A4P2VJB6_FLUSA</name>
<evidence type="ECO:0000313" key="6">
    <source>
        <dbReference type="Proteomes" id="UP000291236"/>
    </source>
</evidence>
<dbReference type="GO" id="GO:0016020">
    <property type="term" value="C:membrane"/>
    <property type="evidence" value="ECO:0007669"/>
    <property type="project" value="InterPro"/>
</dbReference>
<feature type="chain" id="PRO_5021008179" evidence="2">
    <location>
        <begin position="27"/>
        <end position="302"/>
    </location>
</feature>
<dbReference type="OrthoDB" id="368476at2"/>
<dbReference type="Proteomes" id="UP000291236">
    <property type="component" value="Chromosome"/>
</dbReference>
<evidence type="ECO:0000256" key="1">
    <source>
        <dbReference type="ARBA" id="ARBA00022729"/>
    </source>
</evidence>
<dbReference type="AlphaFoldDB" id="A0A4P2VJB6"/>
<dbReference type="SMART" id="SM00062">
    <property type="entry name" value="PBPb"/>
    <property type="match status" value="1"/>
</dbReference>
<dbReference type="KEGG" id="sbf:JCM31447_04510"/>
<dbReference type="GO" id="GO:0015276">
    <property type="term" value="F:ligand-gated monoatomic ion channel activity"/>
    <property type="evidence" value="ECO:0007669"/>
    <property type="project" value="InterPro"/>
</dbReference>
<protein>
    <submittedName>
        <fullName evidence="5">Amino acid ABC transporter substrate-binding protein</fullName>
    </submittedName>
</protein>
<organism evidence="5 6">
    <name type="scientific">Fluviispira sanaruensis</name>
    <dbReference type="NCBI Taxonomy" id="2493639"/>
    <lineage>
        <taxon>Bacteria</taxon>
        <taxon>Pseudomonadati</taxon>
        <taxon>Bdellovibrionota</taxon>
        <taxon>Oligoflexia</taxon>
        <taxon>Silvanigrellales</taxon>
        <taxon>Silvanigrellaceae</taxon>
        <taxon>Fluviispira</taxon>
    </lineage>
</organism>
<dbReference type="EMBL" id="AP019368">
    <property type="protein sequence ID" value="BBH52014.1"/>
    <property type="molecule type" value="Genomic_DNA"/>
</dbReference>
<keyword evidence="1 2" id="KW-0732">Signal</keyword>
<accession>A0A4P2VJB6</accession>
<keyword evidence="6" id="KW-1185">Reference proteome</keyword>
<dbReference type="Pfam" id="PF00497">
    <property type="entry name" value="SBP_bac_3"/>
    <property type="match status" value="1"/>
</dbReference>
<evidence type="ECO:0000259" key="3">
    <source>
        <dbReference type="SMART" id="SM00062"/>
    </source>
</evidence>
<dbReference type="PANTHER" id="PTHR35936:SF38">
    <property type="entry name" value="GLUTAMINE-BINDING PERIPLASMIC PROTEIN"/>
    <property type="match status" value="1"/>
</dbReference>
<dbReference type="RefSeq" id="WP_130606087.1">
    <property type="nucleotide sequence ID" value="NZ_AP019368.1"/>
</dbReference>
<proteinExistence type="predicted"/>
<gene>
    <name evidence="5" type="ORF">JCM31447_04510</name>
</gene>
<feature type="signal peptide" evidence="2">
    <location>
        <begin position="1"/>
        <end position="26"/>
    </location>
</feature>
<dbReference type="InterPro" id="IPR001320">
    <property type="entry name" value="Iontro_rcpt_C"/>
</dbReference>
<feature type="domain" description="Solute-binding protein family 3/N-terminal" evidence="3">
    <location>
        <begin position="67"/>
        <end position="291"/>
    </location>
</feature>
<dbReference type="Gene3D" id="3.40.190.10">
    <property type="entry name" value="Periplasmic binding protein-like II"/>
    <property type="match status" value="2"/>
</dbReference>
<feature type="domain" description="Ionotropic glutamate receptor C-terminal" evidence="4">
    <location>
        <begin position="67"/>
        <end position="291"/>
    </location>
</feature>
<sequence length="302" mass="33967">MKLGFRQFFLHTFSLLTLIPSMSSFALTEKSVTLKVAQEKNDQADSNKLTENDKIDKSLKKVLDAKVLKVCSDAGFLPFEMKTQTGEWTGFDIDMMKHFSKSLKVELKMIQISFDGIIPALISGKCDLIAAGMTVTPEREKIVAFSDSTFINGLSIALKNTEDNKSAYKSLEDLDKDDNNIAVKTGYTSDIYLSKTLKKARILRFDQDSDLVLAVTQGRAKAFVTDTTYVNLMDKDKQNKFIILPTKIVSDSFSIAAKKSSKELIGSFNEFLKTWKESGGYARAEKFYFQDQLWRSQVLGVK</sequence>
<dbReference type="InterPro" id="IPR001638">
    <property type="entry name" value="Solute-binding_3/MltF_N"/>
</dbReference>
<evidence type="ECO:0000313" key="5">
    <source>
        <dbReference type="EMBL" id="BBH52014.1"/>
    </source>
</evidence>
<reference evidence="5 6" key="1">
    <citation type="submission" date="2018-12" db="EMBL/GenBank/DDBJ databases">
        <title>Rubrispira sanarue gen. nov., sp., nov., a member of the order Silvanigrellales, isolated from a brackish lake in Hamamatsu Japan.</title>
        <authorList>
            <person name="Maejima Y."/>
            <person name="Iino T."/>
            <person name="Muraguchi Y."/>
            <person name="Fukuda K."/>
            <person name="Nojiri H."/>
            <person name="Ohkuma M."/>
            <person name="Moriuchi R."/>
            <person name="Dohra H."/>
            <person name="Kimbara K."/>
            <person name="Shintani M."/>
        </authorList>
    </citation>
    <scope>NUCLEOTIDE SEQUENCE [LARGE SCALE GENOMIC DNA]</scope>
    <source>
        <strain evidence="5 6">RF1110005</strain>
    </source>
</reference>